<dbReference type="SUPFAM" id="SSF54236">
    <property type="entry name" value="Ubiquitin-like"/>
    <property type="match status" value="1"/>
</dbReference>
<feature type="compositionally biased region" description="Polar residues" evidence="3">
    <location>
        <begin position="1274"/>
        <end position="1293"/>
    </location>
</feature>
<feature type="compositionally biased region" description="Polar residues" evidence="3">
    <location>
        <begin position="1023"/>
        <end position="1038"/>
    </location>
</feature>
<gene>
    <name evidence="6" type="ORF">M407DRAFT_28417</name>
</gene>
<feature type="compositionally biased region" description="Low complexity" evidence="3">
    <location>
        <begin position="502"/>
        <end position="519"/>
    </location>
</feature>
<feature type="region of interest" description="Disordered" evidence="3">
    <location>
        <begin position="587"/>
        <end position="609"/>
    </location>
</feature>
<dbReference type="PROSITE" id="PS50200">
    <property type="entry name" value="RA"/>
    <property type="match status" value="1"/>
</dbReference>
<feature type="compositionally biased region" description="Polar residues" evidence="3">
    <location>
        <begin position="1248"/>
        <end position="1268"/>
    </location>
</feature>
<evidence type="ECO:0000313" key="7">
    <source>
        <dbReference type="Proteomes" id="UP000054248"/>
    </source>
</evidence>
<dbReference type="SMART" id="SM00314">
    <property type="entry name" value="RA"/>
    <property type="match status" value="1"/>
</dbReference>
<evidence type="ECO:0000313" key="6">
    <source>
        <dbReference type="EMBL" id="KIO22000.1"/>
    </source>
</evidence>
<feature type="compositionally biased region" description="Low complexity" evidence="3">
    <location>
        <begin position="531"/>
        <end position="547"/>
    </location>
</feature>
<feature type="domain" description="SH3" evidence="4">
    <location>
        <begin position="91"/>
        <end position="152"/>
    </location>
</feature>
<organism evidence="6 7">
    <name type="scientific">Tulasnella calospora MUT 4182</name>
    <dbReference type="NCBI Taxonomy" id="1051891"/>
    <lineage>
        <taxon>Eukaryota</taxon>
        <taxon>Fungi</taxon>
        <taxon>Dikarya</taxon>
        <taxon>Basidiomycota</taxon>
        <taxon>Agaricomycotina</taxon>
        <taxon>Agaricomycetes</taxon>
        <taxon>Cantharellales</taxon>
        <taxon>Tulasnellaceae</taxon>
        <taxon>Tulasnella</taxon>
    </lineage>
</organism>
<feature type="compositionally biased region" description="Acidic residues" evidence="3">
    <location>
        <begin position="227"/>
        <end position="242"/>
    </location>
</feature>
<dbReference type="Proteomes" id="UP000054248">
    <property type="component" value="Unassembled WGS sequence"/>
</dbReference>
<dbReference type="Gene3D" id="2.30.30.40">
    <property type="entry name" value="SH3 Domains"/>
    <property type="match status" value="1"/>
</dbReference>
<accession>A0A0C3Q1D3</accession>
<feature type="region of interest" description="Disordered" evidence="3">
    <location>
        <begin position="1019"/>
        <end position="1047"/>
    </location>
</feature>
<dbReference type="GO" id="GO:0015630">
    <property type="term" value="C:microtubule cytoskeleton"/>
    <property type="evidence" value="ECO:0007669"/>
    <property type="project" value="TreeGrafter"/>
</dbReference>
<keyword evidence="1 2" id="KW-0728">SH3 domain</keyword>
<evidence type="ECO:0000259" key="5">
    <source>
        <dbReference type="PROSITE" id="PS50200"/>
    </source>
</evidence>
<feature type="region of interest" description="Disordered" evidence="3">
    <location>
        <begin position="1"/>
        <end position="86"/>
    </location>
</feature>
<dbReference type="GO" id="GO:0008104">
    <property type="term" value="P:intracellular protein localization"/>
    <property type="evidence" value="ECO:0007669"/>
    <property type="project" value="TreeGrafter"/>
</dbReference>
<evidence type="ECO:0000256" key="1">
    <source>
        <dbReference type="ARBA" id="ARBA00022443"/>
    </source>
</evidence>
<evidence type="ECO:0008006" key="8">
    <source>
        <dbReference type="Google" id="ProtNLM"/>
    </source>
</evidence>
<dbReference type="PANTHER" id="PTHR47775:SF1">
    <property type="entry name" value="BUD SITE SELECTION PROTEIN 14"/>
    <property type="match status" value="1"/>
</dbReference>
<dbReference type="EMBL" id="KN823121">
    <property type="protein sequence ID" value="KIO22000.1"/>
    <property type="molecule type" value="Genomic_DNA"/>
</dbReference>
<reference evidence="6 7" key="1">
    <citation type="submission" date="2014-04" db="EMBL/GenBank/DDBJ databases">
        <authorList>
            <consortium name="DOE Joint Genome Institute"/>
            <person name="Kuo A."/>
            <person name="Girlanda M."/>
            <person name="Perotto S."/>
            <person name="Kohler A."/>
            <person name="Nagy L.G."/>
            <person name="Floudas D."/>
            <person name="Copeland A."/>
            <person name="Barry K.W."/>
            <person name="Cichocki N."/>
            <person name="Veneault-Fourrey C."/>
            <person name="LaButti K."/>
            <person name="Lindquist E.A."/>
            <person name="Lipzen A."/>
            <person name="Lundell T."/>
            <person name="Morin E."/>
            <person name="Murat C."/>
            <person name="Sun H."/>
            <person name="Tunlid A."/>
            <person name="Henrissat B."/>
            <person name="Grigoriev I.V."/>
            <person name="Hibbett D.S."/>
            <person name="Martin F."/>
            <person name="Nordberg H.P."/>
            <person name="Cantor M.N."/>
            <person name="Hua S.X."/>
        </authorList>
    </citation>
    <scope>NUCLEOTIDE SEQUENCE [LARGE SCALE GENOMIC DNA]</scope>
    <source>
        <strain evidence="6 7">MUT 4182</strain>
    </source>
</reference>
<dbReference type="GO" id="GO:0007165">
    <property type="term" value="P:signal transduction"/>
    <property type="evidence" value="ECO:0007669"/>
    <property type="project" value="InterPro"/>
</dbReference>
<feature type="compositionally biased region" description="Basic and acidic residues" evidence="3">
    <location>
        <begin position="267"/>
        <end position="279"/>
    </location>
</feature>
<dbReference type="PROSITE" id="PS50002">
    <property type="entry name" value="SH3"/>
    <property type="match status" value="1"/>
</dbReference>
<feature type="region of interest" description="Disordered" evidence="3">
    <location>
        <begin position="227"/>
        <end position="549"/>
    </location>
</feature>
<evidence type="ECO:0000256" key="2">
    <source>
        <dbReference type="PROSITE-ProRule" id="PRU00192"/>
    </source>
</evidence>
<evidence type="ECO:0000256" key="3">
    <source>
        <dbReference type="SAM" id="MobiDB-lite"/>
    </source>
</evidence>
<feature type="compositionally biased region" description="Acidic residues" evidence="3">
    <location>
        <begin position="57"/>
        <end position="80"/>
    </location>
</feature>
<feature type="region of interest" description="Disordered" evidence="3">
    <location>
        <begin position="758"/>
        <end position="785"/>
    </location>
</feature>
<feature type="compositionally biased region" description="Polar residues" evidence="3">
    <location>
        <begin position="299"/>
        <end position="310"/>
    </location>
</feature>
<dbReference type="InterPro" id="IPR029071">
    <property type="entry name" value="Ubiquitin-like_domsf"/>
</dbReference>
<proteinExistence type="predicted"/>
<feature type="domain" description="Ras-associating" evidence="5">
    <location>
        <begin position="627"/>
        <end position="753"/>
    </location>
</feature>
<feature type="region of interest" description="Disordered" evidence="3">
    <location>
        <begin position="1125"/>
        <end position="1166"/>
    </location>
</feature>
<dbReference type="InterPro" id="IPR000159">
    <property type="entry name" value="RA_dom"/>
</dbReference>
<feature type="compositionally biased region" description="Low complexity" evidence="3">
    <location>
        <begin position="329"/>
        <end position="338"/>
    </location>
</feature>
<dbReference type="InterPro" id="IPR001452">
    <property type="entry name" value="SH3_domain"/>
</dbReference>
<dbReference type="PANTHER" id="PTHR47775">
    <property type="entry name" value="BUD SITE SELECTION PROTEIN 14"/>
    <property type="match status" value="1"/>
</dbReference>
<dbReference type="OrthoDB" id="196165at2759"/>
<feature type="compositionally biased region" description="Polar residues" evidence="3">
    <location>
        <begin position="1220"/>
        <end position="1240"/>
    </location>
</feature>
<evidence type="ECO:0000259" key="4">
    <source>
        <dbReference type="PROSITE" id="PS50002"/>
    </source>
</evidence>
<dbReference type="SUPFAM" id="SSF50044">
    <property type="entry name" value="SH3-domain"/>
    <property type="match status" value="1"/>
</dbReference>
<dbReference type="GO" id="GO:0051286">
    <property type="term" value="C:cell tip"/>
    <property type="evidence" value="ECO:0007669"/>
    <property type="project" value="TreeGrafter"/>
</dbReference>
<feature type="compositionally biased region" description="Low complexity" evidence="3">
    <location>
        <begin position="10"/>
        <end position="56"/>
    </location>
</feature>
<feature type="compositionally biased region" description="Basic and acidic residues" evidence="3">
    <location>
        <begin position="472"/>
        <end position="483"/>
    </location>
</feature>
<feature type="compositionally biased region" description="Polar residues" evidence="3">
    <location>
        <begin position="373"/>
        <end position="412"/>
    </location>
</feature>
<name>A0A0C3Q1D3_9AGAM</name>
<dbReference type="Gene3D" id="3.10.20.90">
    <property type="entry name" value="Phosphatidylinositol 3-kinase Catalytic Subunit, Chain A, domain 1"/>
    <property type="match status" value="1"/>
</dbReference>
<sequence length="1378" mass="150761">MQRQPRRQDTLQLRDQQQHGQNTYQQQQEQQQQMQAQQRQQQQQQQQYAQQGGQYYADDEEHSIMDEDSGDDQYLDDEDGSSSLSIPSESIDFDLVYSIQTFVATVEGQANVVKGDSLSLMDDSNSYWWLVKVLKTGEIGYIPAENIETAFERLARLNKHRNVDLASATQAERQEDVRATRERMRAQMARNSPYVQHTSKSVIFTGSFMVHQYPAFIWGNENDVLSSEEEDYESYDEGEDVQYEDHPEGMEPDDGMSWDDSAGQRAQADHIAETSRDPRLQQQQNGGVPASLRPGGGQVQASQPANNQAQLGLGTAPSARAQPSRERVQSGQQQDPRQQGGGTSPSGRQFVDPLESGETKKISVTPNIAKGPSDSSSRQQQQEPAGKRSTSPATVQRNGSQQALHRSVSAESAGSLGSRDSSKKSMETSSVSSRLKKSGRNTPDDDSGGEGSGTTKEKKKKSGMFGGLFSSKKKDKDKKEKGGKATTSTGTEESYGRGSDDSSPSNNNSPAEPATATPPNRRPQPDPRKPAGPSSSSSGGQVSAHASRLAQKDLQEQALYQQYLNRSPASPPDPSLSYGLQTATTLGLAPSSTNNSLTAERPRNSRPGSLIITGSMLEGVPVPELSVMRVFAGENLQSEATFKTVLLNSSTSSVELVRQAMQRFRLPHAEDPNDYYLTIKQYEGDEAVLRKEEKPLEIFEELVESALNIPTVKRSSISSISSNLSMQPAITRLAMNDFTDDSTFKLYLNRKSSFPEGIIDIPDEDGITPTQSTEGPSIRADDSMTSIASRDPVDAALSRLTARPSANNQSLNTPERFSAPSARFLMQVIIYPEDLPDGLVFDPQTEAIIPRSSLQSRSSASATPAAGINHQYRKKVFVFPKNTTVAEVIEQSLEVFGIQEGVVDGGDEIEDKGSKRMSKARVRYGLAVHVPNEGGERELNPTSKVIEAYARPPAFKQPNRRSADMRRRSLDASQLLGSMDDVQAGDPIFILKRATTYRSAASRHRLSAPLDDVALHHAHQRESVLSENSAGSDYTESPVSPRAKQPQLSQRELIAAQRAASRANQSALLNARPNEEQGVDLVLPDKGVIRSARSGVDERMLYSYVQPDGETYDISDIIEEELWDVGQDRRSGGSRAGRPSMDDEDEVSPISAARSGSRTGSTRGDLLEDVLVKPRDVVEQRIDQVLAKIKDGKRASSLASYATDTSKQPSKPSEDRRSPTPRSGSATGRHQGEASGSRSDTPVYPGRSSPQQLTRSGGTHSQQPSIASMMSDYTPDNSTGMKSSTTERTTPGTANRPPIILKDDFGLSNMMAVIEANANAKKPPPPPPMSEVEELLFGSNLQLEDLHPAARDLFAPMFERMENVNKQLDLLLQQTFRA</sequence>
<dbReference type="Pfam" id="PF00788">
    <property type="entry name" value="RA"/>
    <property type="match status" value="1"/>
</dbReference>
<protein>
    <recommendedName>
        <fullName evidence="8">SH3 domain-containing protein</fullName>
    </recommendedName>
</protein>
<dbReference type="HOGENOM" id="CLU_002295_0_0_1"/>
<dbReference type="SMART" id="SM00326">
    <property type="entry name" value="SH3"/>
    <property type="match status" value="1"/>
</dbReference>
<feature type="compositionally biased region" description="Polar residues" evidence="3">
    <location>
        <begin position="1197"/>
        <end position="1211"/>
    </location>
</feature>
<reference evidence="7" key="2">
    <citation type="submission" date="2015-01" db="EMBL/GenBank/DDBJ databases">
        <title>Evolutionary Origins and Diversification of the Mycorrhizal Mutualists.</title>
        <authorList>
            <consortium name="DOE Joint Genome Institute"/>
            <consortium name="Mycorrhizal Genomics Consortium"/>
            <person name="Kohler A."/>
            <person name="Kuo A."/>
            <person name="Nagy L.G."/>
            <person name="Floudas D."/>
            <person name="Copeland A."/>
            <person name="Barry K.W."/>
            <person name="Cichocki N."/>
            <person name="Veneault-Fourrey C."/>
            <person name="LaButti K."/>
            <person name="Lindquist E.A."/>
            <person name="Lipzen A."/>
            <person name="Lundell T."/>
            <person name="Morin E."/>
            <person name="Murat C."/>
            <person name="Riley R."/>
            <person name="Ohm R."/>
            <person name="Sun H."/>
            <person name="Tunlid A."/>
            <person name="Henrissat B."/>
            <person name="Grigoriev I.V."/>
            <person name="Hibbett D.S."/>
            <person name="Martin F."/>
        </authorList>
    </citation>
    <scope>NUCLEOTIDE SEQUENCE [LARGE SCALE GENOMIC DNA]</scope>
    <source>
        <strain evidence="7">MUT 4182</strain>
    </source>
</reference>
<keyword evidence="7" id="KW-1185">Reference proteome</keyword>
<feature type="compositionally biased region" description="Polar residues" evidence="3">
    <location>
        <begin position="587"/>
        <end position="598"/>
    </location>
</feature>
<dbReference type="GO" id="GO:0030950">
    <property type="term" value="P:establishment or maintenance of actin cytoskeleton polarity"/>
    <property type="evidence" value="ECO:0007669"/>
    <property type="project" value="TreeGrafter"/>
</dbReference>
<dbReference type="STRING" id="1051891.A0A0C3Q1D3"/>
<dbReference type="InterPro" id="IPR036028">
    <property type="entry name" value="SH3-like_dom_sf"/>
</dbReference>
<feature type="region of interest" description="Disordered" evidence="3">
    <location>
        <begin position="1191"/>
        <end position="1299"/>
    </location>
</feature>
<dbReference type="InterPro" id="IPR053039">
    <property type="entry name" value="Polarity_Bud-Selection_Reg"/>
</dbReference>